<keyword evidence="3" id="KW-0879">Wnt signaling pathway</keyword>
<keyword evidence="7" id="KW-0012">Acyltransferase</keyword>
<dbReference type="GO" id="GO:0016055">
    <property type="term" value="P:Wnt signaling pathway"/>
    <property type="evidence" value="ECO:0007669"/>
    <property type="project" value="UniProtKB-KW"/>
</dbReference>
<dbReference type="InterPro" id="IPR049941">
    <property type="entry name" value="LPLAT_7/PORCN-like"/>
</dbReference>
<evidence type="ECO:0000256" key="2">
    <source>
        <dbReference type="ARBA" id="ARBA00022679"/>
    </source>
</evidence>
<evidence type="ECO:0000256" key="7">
    <source>
        <dbReference type="ARBA" id="ARBA00023315"/>
    </source>
</evidence>
<protein>
    <recommendedName>
        <fullName evidence="10">Protein-serine O-palmitoleoyltransferase porcupine</fullName>
        <ecNumber evidence="9">2.3.1.250</ecNumber>
    </recommendedName>
</protein>
<feature type="transmembrane region" description="Helical" evidence="12">
    <location>
        <begin position="205"/>
        <end position="226"/>
    </location>
</feature>
<feature type="transmembrane region" description="Helical" evidence="12">
    <location>
        <begin position="90"/>
        <end position="109"/>
    </location>
</feature>
<dbReference type="EC" id="2.3.1.250" evidence="9"/>
<evidence type="ECO:0000256" key="10">
    <source>
        <dbReference type="ARBA" id="ARBA00040371"/>
    </source>
</evidence>
<evidence type="ECO:0000256" key="8">
    <source>
        <dbReference type="ARBA" id="ARBA00038269"/>
    </source>
</evidence>
<dbReference type="GO" id="GO:0016020">
    <property type="term" value="C:membrane"/>
    <property type="evidence" value="ECO:0007669"/>
    <property type="project" value="UniProtKB-SubCell"/>
</dbReference>
<keyword evidence="6 12" id="KW-0472">Membrane</keyword>
<evidence type="ECO:0000313" key="14">
    <source>
        <dbReference type="WBParaSite" id="Gr19_v10_g8829.t2"/>
    </source>
</evidence>
<evidence type="ECO:0000256" key="12">
    <source>
        <dbReference type="SAM" id="Phobius"/>
    </source>
</evidence>
<dbReference type="GO" id="GO:1990698">
    <property type="term" value="F:palmitoleoyltransferase activity"/>
    <property type="evidence" value="ECO:0007669"/>
    <property type="project" value="UniProtKB-EC"/>
</dbReference>
<evidence type="ECO:0000256" key="9">
    <source>
        <dbReference type="ARBA" id="ARBA00038867"/>
    </source>
</evidence>
<dbReference type="GO" id="GO:0017147">
    <property type="term" value="F:Wnt-protein binding"/>
    <property type="evidence" value="ECO:0007669"/>
    <property type="project" value="TreeGrafter"/>
</dbReference>
<reference evidence="14" key="1">
    <citation type="submission" date="2022-11" db="UniProtKB">
        <authorList>
            <consortium name="WormBaseParasite"/>
        </authorList>
    </citation>
    <scope>IDENTIFICATION</scope>
</reference>
<evidence type="ECO:0000256" key="11">
    <source>
        <dbReference type="ARBA" id="ARBA00047978"/>
    </source>
</evidence>
<dbReference type="WBParaSite" id="Gr19_v10_g8829.t2">
    <property type="protein sequence ID" value="Gr19_v10_g8829.t2"/>
    <property type="gene ID" value="Gr19_v10_g8829"/>
</dbReference>
<comment type="catalytic activity">
    <reaction evidence="11">
        <text>[Wnt protein]-L-serine + (9Z)-hexadecenoyl-CoA = [Wnt protein]-O-(9Z)-hexadecenoyl-L-serine + CoA</text>
        <dbReference type="Rhea" id="RHEA:45336"/>
        <dbReference type="Rhea" id="RHEA-COMP:11170"/>
        <dbReference type="Rhea" id="RHEA-COMP:11171"/>
        <dbReference type="ChEBI" id="CHEBI:29999"/>
        <dbReference type="ChEBI" id="CHEBI:57287"/>
        <dbReference type="ChEBI" id="CHEBI:61540"/>
        <dbReference type="ChEBI" id="CHEBI:85189"/>
        <dbReference type="EC" id="2.3.1.250"/>
    </reaction>
</comment>
<evidence type="ECO:0000313" key="13">
    <source>
        <dbReference type="Proteomes" id="UP000887572"/>
    </source>
</evidence>
<dbReference type="Proteomes" id="UP000887572">
    <property type="component" value="Unplaced"/>
</dbReference>
<keyword evidence="4 12" id="KW-0812">Transmembrane</keyword>
<dbReference type="GO" id="GO:0005783">
    <property type="term" value="C:endoplasmic reticulum"/>
    <property type="evidence" value="ECO:0007669"/>
    <property type="project" value="TreeGrafter"/>
</dbReference>
<comment type="similarity">
    <text evidence="8">Belongs to the membrane-bound acyltransferase family. Porcupine subfamily.</text>
</comment>
<dbReference type="Pfam" id="PF03062">
    <property type="entry name" value="MBOAT"/>
    <property type="match status" value="1"/>
</dbReference>
<name>A0A914IC40_GLORO</name>
<sequence>MDVANDGMLLFDDFDFRAFHLAEESPFSTAARCINEVVSSLNSFLLRTFVASFLQFLISVSMYQNVFSNLLIGLVGLVLVWSNADRSELVVPLLVYFIITTFIILIGAIPRKGIFCAALTIFFVIFCQMFYAPTDFTMSKAYLDFHCWADPRCHNGKDAEHKKLRRLAVTEYSPKDGFIVRLRFQPEWTFRRFHPFAPLPLMRRFLQFVLQMLFSLMFLALSSCLLDSESDFFPVALTPWLIRHYLNAQSFRFSHFFVCHFASACAILAGYPTVEITRWTSIEWPQSMADVVVYWNKPMHSFLHKYVYRQAKDQLGGFCSILLTFAVSSALHGLDVQMIAVLLSLGFFAFSETRLRDCLSFWLSACVRARECPEGCHHRHKRGQPLVIAIRLCFTLINILLLVYLGAPFHGEGQFTGYSAEHLLGIWAGEASKLCQDEKKRAEAEAVKGERALIDYPGN</sequence>
<dbReference type="InterPro" id="IPR004299">
    <property type="entry name" value="MBOAT_fam"/>
</dbReference>
<dbReference type="GO" id="GO:0061355">
    <property type="term" value="P:Wnt protein secretion"/>
    <property type="evidence" value="ECO:0007669"/>
    <property type="project" value="TreeGrafter"/>
</dbReference>
<evidence type="ECO:0000256" key="6">
    <source>
        <dbReference type="ARBA" id="ARBA00023136"/>
    </source>
</evidence>
<feature type="transmembrane region" description="Helical" evidence="12">
    <location>
        <begin position="114"/>
        <end position="132"/>
    </location>
</feature>
<proteinExistence type="inferred from homology"/>
<comment type="subcellular location">
    <subcellularLocation>
        <location evidence="1">Membrane</location>
        <topology evidence="1">Multi-pass membrane protein</topology>
    </subcellularLocation>
</comment>
<evidence type="ECO:0000256" key="5">
    <source>
        <dbReference type="ARBA" id="ARBA00022989"/>
    </source>
</evidence>
<feature type="transmembrane region" description="Helical" evidence="12">
    <location>
        <begin position="67"/>
        <end position="84"/>
    </location>
</feature>
<keyword evidence="13" id="KW-1185">Reference proteome</keyword>
<feature type="transmembrane region" description="Helical" evidence="12">
    <location>
        <begin position="388"/>
        <end position="407"/>
    </location>
</feature>
<dbReference type="PANTHER" id="PTHR13906">
    <property type="entry name" value="PORCUPINE"/>
    <property type="match status" value="1"/>
</dbReference>
<evidence type="ECO:0000256" key="4">
    <source>
        <dbReference type="ARBA" id="ARBA00022692"/>
    </source>
</evidence>
<keyword evidence="5 12" id="KW-1133">Transmembrane helix</keyword>
<dbReference type="AlphaFoldDB" id="A0A914IC40"/>
<evidence type="ECO:0000256" key="3">
    <source>
        <dbReference type="ARBA" id="ARBA00022687"/>
    </source>
</evidence>
<dbReference type="PANTHER" id="PTHR13906:SF12">
    <property type="entry name" value="PROTEIN-SERINE O-PALMITOLEOYLTRANSFERASE PORCUPINE"/>
    <property type="match status" value="1"/>
</dbReference>
<evidence type="ECO:0000256" key="1">
    <source>
        <dbReference type="ARBA" id="ARBA00004141"/>
    </source>
</evidence>
<dbReference type="GO" id="GO:0030258">
    <property type="term" value="P:lipid modification"/>
    <property type="evidence" value="ECO:0007669"/>
    <property type="project" value="TreeGrafter"/>
</dbReference>
<accession>A0A914IC40</accession>
<organism evidence="13 14">
    <name type="scientific">Globodera rostochiensis</name>
    <name type="common">Golden nematode worm</name>
    <name type="synonym">Heterodera rostochiensis</name>
    <dbReference type="NCBI Taxonomy" id="31243"/>
    <lineage>
        <taxon>Eukaryota</taxon>
        <taxon>Metazoa</taxon>
        <taxon>Ecdysozoa</taxon>
        <taxon>Nematoda</taxon>
        <taxon>Chromadorea</taxon>
        <taxon>Rhabditida</taxon>
        <taxon>Tylenchina</taxon>
        <taxon>Tylenchomorpha</taxon>
        <taxon>Tylenchoidea</taxon>
        <taxon>Heteroderidae</taxon>
        <taxon>Heteroderinae</taxon>
        <taxon>Globodera</taxon>
    </lineage>
</organism>
<keyword evidence="2" id="KW-0808">Transferase</keyword>